<dbReference type="GO" id="GO:0046872">
    <property type="term" value="F:metal ion binding"/>
    <property type="evidence" value="ECO:0007669"/>
    <property type="project" value="UniProtKB-KW"/>
</dbReference>
<evidence type="ECO:0000256" key="4">
    <source>
        <dbReference type="PIRSR" id="PIRSR006806-1"/>
    </source>
</evidence>
<dbReference type="RefSeq" id="WP_100423150.1">
    <property type="nucleotide sequence ID" value="NZ_BOOX01000020.1"/>
</dbReference>
<keyword evidence="8" id="KW-1185">Reference proteome</keyword>
<dbReference type="EMBL" id="PGFE01000003">
    <property type="protein sequence ID" value="PJJ70126.1"/>
    <property type="molecule type" value="Genomic_DNA"/>
</dbReference>
<gene>
    <name evidence="7" type="ORF">CLV28_1953</name>
</gene>
<evidence type="ECO:0000256" key="3">
    <source>
        <dbReference type="ARBA" id="ARBA00022840"/>
    </source>
</evidence>
<organism evidence="7 8">
    <name type="scientific">Sediminihabitans luteus</name>
    <dbReference type="NCBI Taxonomy" id="1138585"/>
    <lineage>
        <taxon>Bacteria</taxon>
        <taxon>Bacillati</taxon>
        <taxon>Actinomycetota</taxon>
        <taxon>Actinomycetes</taxon>
        <taxon>Micrococcales</taxon>
        <taxon>Cellulomonadaceae</taxon>
        <taxon>Sediminihabitans</taxon>
    </lineage>
</organism>
<feature type="binding site" evidence="4">
    <location>
        <begin position="19"/>
        <end position="23"/>
    </location>
    <ligand>
        <name>ATP</name>
        <dbReference type="ChEBI" id="CHEBI:30616"/>
    </ligand>
</feature>
<name>A0A2M9CDW1_9CELL</name>
<dbReference type="PANTHER" id="PTHR23407">
    <property type="entry name" value="ATPASE INHIBITOR/5-FORMYLTETRAHYDROFOLATE CYCLO-LIGASE"/>
    <property type="match status" value="1"/>
</dbReference>
<keyword evidence="5" id="KW-0460">Magnesium</keyword>
<evidence type="ECO:0000256" key="5">
    <source>
        <dbReference type="RuleBase" id="RU361279"/>
    </source>
</evidence>
<evidence type="ECO:0000313" key="7">
    <source>
        <dbReference type="EMBL" id="PJJ70126.1"/>
    </source>
</evidence>
<protein>
    <recommendedName>
        <fullName evidence="5">5-formyltetrahydrofolate cyclo-ligase</fullName>
        <ecNumber evidence="5">6.3.3.2</ecNumber>
    </recommendedName>
</protein>
<proteinExistence type="inferred from homology"/>
<dbReference type="GO" id="GO:0009396">
    <property type="term" value="P:folic acid-containing compound biosynthetic process"/>
    <property type="evidence" value="ECO:0007669"/>
    <property type="project" value="TreeGrafter"/>
</dbReference>
<comment type="catalytic activity">
    <reaction evidence="5">
        <text>(6S)-5-formyl-5,6,7,8-tetrahydrofolate + ATP = (6R)-5,10-methenyltetrahydrofolate + ADP + phosphate</text>
        <dbReference type="Rhea" id="RHEA:10488"/>
        <dbReference type="ChEBI" id="CHEBI:30616"/>
        <dbReference type="ChEBI" id="CHEBI:43474"/>
        <dbReference type="ChEBI" id="CHEBI:57455"/>
        <dbReference type="ChEBI" id="CHEBI:57457"/>
        <dbReference type="ChEBI" id="CHEBI:456216"/>
        <dbReference type="EC" id="6.3.3.2"/>
    </reaction>
</comment>
<dbReference type="Gene3D" id="3.40.50.10420">
    <property type="entry name" value="NagB/RpiA/CoA transferase-like"/>
    <property type="match status" value="1"/>
</dbReference>
<dbReference type="InterPro" id="IPR024185">
    <property type="entry name" value="FTHF_cligase-like_sf"/>
</dbReference>
<keyword evidence="3 4" id="KW-0067">ATP-binding</keyword>
<evidence type="ECO:0000256" key="1">
    <source>
        <dbReference type="ARBA" id="ARBA00010638"/>
    </source>
</evidence>
<evidence type="ECO:0000313" key="8">
    <source>
        <dbReference type="Proteomes" id="UP000231693"/>
    </source>
</evidence>
<dbReference type="GO" id="GO:0030272">
    <property type="term" value="F:5-formyltetrahydrofolate cyclo-ligase activity"/>
    <property type="evidence" value="ECO:0007669"/>
    <property type="project" value="UniProtKB-EC"/>
</dbReference>
<keyword evidence="2 4" id="KW-0547">Nucleotide-binding</keyword>
<dbReference type="GO" id="GO:0005524">
    <property type="term" value="F:ATP binding"/>
    <property type="evidence" value="ECO:0007669"/>
    <property type="project" value="UniProtKB-KW"/>
</dbReference>
<dbReference type="Pfam" id="PF01812">
    <property type="entry name" value="5-FTHF_cyc-lig"/>
    <property type="match status" value="1"/>
</dbReference>
<dbReference type="InterPro" id="IPR037171">
    <property type="entry name" value="NagB/RpiA_transferase-like"/>
</dbReference>
<dbReference type="SUPFAM" id="SSF100950">
    <property type="entry name" value="NagB/RpiA/CoA transferase-like"/>
    <property type="match status" value="1"/>
</dbReference>
<dbReference type="Proteomes" id="UP000231693">
    <property type="component" value="Unassembled WGS sequence"/>
</dbReference>
<feature type="binding site" evidence="4">
    <location>
        <position position="70"/>
    </location>
    <ligand>
        <name>substrate</name>
    </ligand>
</feature>
<sequence length="211" mass="22716">MSGSTQPHPSPNLEAEDAKDALRKAIRTARSERSERLRAEASAAIADVVDTVPEVALARCVASYAARSHEPGTGVVHDRLALRGARVLLPVLGAGLQRDWAVYAGPDDLQVRAPGRPPEPGTPTLPPETLVEADVVLAPALAVDTRGVRLGQGGGWYDRALQHVRPGVTVVAVVYPEELYDADLHPLPFEAHDRRVDAVVTPHGWHRLTRD</sequence>
<evidence type="ECO:0000256" key="6">
    <source>
        <dbReference type="SAM" id="MobiDB-lite"/>
    </source>
</evidence>
<keyword evidence="5" id="KW-0479">Metal-binding</keyword>
<dbReference type="PIRSF" id="PIRSF006806">
    <property type="entry name" value="FTHF_cligase"/>
    <property type="match status" value="1"/>
</dbReference>
<dbReference type="PANTHER" id="PTHR23407:SF1">
    <property type="entry name" value="5-FORMYLTETRAHYDROFOLATE CYCLO-LIGASE"/>
    <property type="match status" value="1"/>
</dbReference>
<dbReference type="GO" id="GO:0035999">
    <property type="term" value="P:tetrahydrofolate interconversion"/>
    <property type="evidence" value="ECO:0007669"/>
    <property type="project" value="TreeGrafter"/>
</dbReference>
<dbReference type="InterPro" id="IPR002698">
    <property type="entry name" value="FTHF_cligase"/>
</dbReference>
<feature type="region of interest" description="Disordered" evidence="6">
    <location>
        <begin position="1"/>
        <end position="20"/>
    </location>
</feature>
<comment type="cofactor">
    <cofactor evidence="5">
        <name>Mg(2+)</name>
        <dbReference type="ChEBI" id="CHEBI:18420"/>
    </cofactor>
</comment>
<dbReference type="NCBIfam" id="TIGR02727">
    <property type="entry name" value="MTHFS_bact"/>
    <property type="match status" value="1"/>
</dbReference>
<evidence type="ECO:0000256" key="2">
    <source>
        <dbReference type="ARBA" id="ARBA00022741"/>
    </source>
</evidence>
<keyword evidence="7" id="KW-0436">Ligase</keyword>
<reference evidence="7 8" key="1">
    <citation type="submission" date="2017-11" db="EMBL/GenBank/DDBJ databases">
        <title>Genomic Encyclopedia of Archaeal and Bacterial Type Strains, Phase II (KMG-II): From Individual Species to Whole Genera.</title>
        <authorList>
            <person name="Goeker M."/>
        </authorList>
    </citation>
    <scope>NUCLEOTIDE SEQUENCE [LARGE SCALE GENOMIC DNA]</scope>
    <source>
        <strain evidence="7 8">DSM 25478</strain>
    </source>
</reference>
<dbReference type="OrthoDB" id="3242798at2"/>
<dbReference type="AlphaFoldDB" id="A0A2M9CDW1"/>
<comment type="similarity">
    <text evidence="1 5">Belongs to the 5-formyltetrahydrofolate cyclo-ligase family.</text>
</comment>
<accession>A0A2M9CDW1</accession>
<feature type="binding site" evidence="4">
    <location>
        <begin position="149"/>
        <end position="157"/>
    </location>
    <ligand>
        <name>ATP</name>
        <dbReference type="ChEBI" id="CHEBI:30616"/>
    </ligand>
</feature>
<dbReference type="EC" id="6.3.3.2" evidence="5"/>
<comment type="caution">
    <text evidence="7">The sequence shown here is derived from an EMBL/GenBank/DDBJ whole genome shotgun (WGS) entry which is preliminary data.</text>
</comment>